<name>H3HE54_PHYRM</name>
<dbReference type="SUPFAM" id="SSF50729">
    <property type="entry name" value="PH domain-like"/>
    <property type="match status" value="1"/>
</dbReference>
<evidence type="ECO:0000313" key="8">
    <source>
        <dbReference type="Proteomes" id="UP000005238"/>
    </source>
</evidence>
<dbReference type="VEuPathDB" id="FungiDB:KRP22_5747"/>
<dbReference type="HOGENOM" id="CLU_298885_0_0_1"/>
<feature type="active site" description="Phosphocysteine intermediate" evidence="2">
    <location>
        <position position="664"/>
    </location>
</feature>
<evidence type="ECO:0000313" key="7">
    <source>
        <dbReference type="EnsemblProtists" id="Phyra96800"/>
    </source>
</evidence>
<feature type="region of interest" description="Disordered" evidence="5">
    <location>
        <begin position="158"/>
        <end position="182"/>
    </location>
</feature>
<dbReference type="AlphaFoldDB" id="H3HE54"/>
<feature type="compositionally biased region" description="Polar residues" evidence="5">
    <location>
        <begin position="165"/>
        <end position="182"/>
    </location>
</feature>
<dbReference type="InterPro" id="IPR029021">
    <property type="entry name" value="Prot-tyrosine_phosphatase-like"/>
</dbReference>
<dbReference type="InterPro" id="IPR010569">
    <property type="entry name" value="Myotubularin-like_Pase_dom"/>
</dbReference>
<dbReference type="GO" id="GO:0005737">
    <property type="term" value="C:cytoplasm"/>
    <property type="evidence" value="ECO:0000318"/>
    <property type="project" value="GO_Central"/>
</dbReference>
<dbReference type="PROSITE" id="PS51339">
    <property type="entry name" value="PPASE_MYOTUBULARIN"/>
    <property type="match status" value="2"/>
</dbReference>
<evidence type="ECO:0000256" key="3">
    <source>
        <dbReference type="PIRSR" id="PIRSR630564-2"/>
    </source>
</evidence>
<evidence type="ECO:0000256" key="4">
    <source>
        <dbReference type="SAM" id="Coils"/>
    </source>
</evidence>
<dbReference type="PANTHER" id="PTHR10807">
    <property type="entry name" value="MYOTUBULARIN-RELATED"/>
    <property type="match status" value="1"/>
</dbReference>
<feature type="domain" description="Myotubularin phosphatase" evidence="6">
    <location>
        <begin position="586"/>
        <end position="643"/>
    </location>
</feature>
<evidence type="ECO:0000256" key="1">
    <source>
        <dbReference type="ARBA" id="ARBA00007471"/>
    </source>
</evidence>
<feature type="coiled-coil region" evidence="4">
    <location>
        <begin position="843"/>
        <end position="870"/>
    </location>
</feature>
<dbReference type="InParanoid" id="H3HE54"/>
<feature type="domain" description="Myotubularin phosphatase" evidence="6">
    <location>
        <begin position="666"/>
        <end position="845"/>
    </location>
</feature>
<dbReference type="VEuPathDB" id="FungiDB:KRP23_6378"/>
<dbReference type="VEuPathDB" id="FungiDB:KRP22_5746"/>
<proteinExistence type="inferred from homology"/>
<dbReference type="EnsemblProtists" id="Phyra96800">
    <property type="protein sequence ID" value="Phyra96800"/>
    <property type="gene ID" value="Phyra96800"/>
</dbReference>
<keyword evidence="8" id="KW-1185">Reference proteome</keyword>
<organism evidence="7 8">
    <name type="scientific">Phytophthora ramorum</name>
    <name type="common">Sudden oak death agent</name>
    <dbReference type="NCBI Taxonomy" id="164328"/>
    <lineage>
        <taxon>Eukaryota</taxon>
        <taxon>Sar</taxon>
        <taxon>Stramenopiles</taxon>
        <taxon>Oomycota</taxon>
        <taxon>Peronosporomycetes</taxon>
        <taxon>Peronosporales</taxon>
        <taxon>Peronosporaceae</taxon>
        <taxon>Phytophthora</taxon>
    </lineage>
</organism>
<feature type="region of interest" description="Disordered" evidence="5">
    <location>
        <begin position="1"/>
        <end position="24"/>
    </location>
</feature>
<reference evidence="8" key="1">
    <citation type="journal article" date="2006" name="Science">
        <title>Phytophthora genome sequences uncover evolutionary origins and mechanisms of pathogenesis.</title>
        <authorList>
            <person name="Tyler B.M."/>
            <person name="Tripathy S."/>
            <person name="Zhang X."/>
            <person name="Dehal P."/>
            <person name="Jiang R.H."/>
            <person name="Aerts A."/>
            <person name="Arredondo F.D."/>
            <person name="Baxter L."/>
            <person name="Bensasson D."/>
            <person name="Beynon J.L."/>
            <person name="Chapman J."/>
            <person name="Damasceno C.M."/>
            <person name="Dorrance A.E."/>
            <person name="Dou D."/>
            <person name="Dickerman A.W."/>
            <person name="Dubchak I.L."/>
            <person name="Garbelotto M."/>
            <person name="Gijzen M."/>
            <person name="Gordon S.G."/>
            <person name="Govers F."/>
            <person name="Grunwald N.J."/>
            <person name="Huang W."/>
            <person name="Ivors K.L."/>
            <person name="Jones R.W."/>
            <person name="Kamoun S."/>
            <person name="Krampis K."/>
            <person name="Lamour K.H."/>
            <person name="Lee M.K."/>
            <person name="McDonald W.H."/>
            <person name="Medina M."/>
            <person name="Meijer H.J."/>
            <person name="Nordberg E.K."/>
            <person name="Maclean D.J."/>
            <person name="Ospina-Giraldo M.D."/>
            <person name="Morris P.F."/>
            <person name="Phuntumart V."/>
            <person name="Putnam N.H."/>
            <person name="Rash S."/>
            <person name="Rose J.K."/>
            <person name="Sakihama Y."/>
            <person name="Salamov A.A."/>
            <person name="Savidor A."/>
            <person name="Scheuring C.F."/>
            <person name="Smith B.M."/>
            <person name="Sobral B.W."/>
            <person name="Terry A."/>
            <person name="Torto-Alalibo T.A."/>
            <person name="Win J."/>
            <person name="Xu Z."/>
            <person name="Zhang H."/>
            <person name="Grigoriev I.V."/>
            <person name="Rokhsar D.S."/>
            <person name="Boore J.L."/>
        </authorList>
    </citation>
    <scope>NUCLEOTIDE SEQUENCE [LARGE SCALE GENOMIC DNA]</scope>
    <source>
        <strain evidence="8">Pr102</strain>
    </source>
</reference>
<dbReference type="InterPro" id="IPR011993">
    <property type="entry name" value="PH-like_dom_sf"/>
</dbReference>
<keyword evidence="4" id="KW-0175">Coiled coil</keyword>
<dbReference type="Gene3D" id="2.30.29.30">
    <property type="entry name" value="Pleckstrin-homology domain (PH domain)/Phosphotyrosine-binding domain (PTB)"/>
    <property type="match status" value="1"/>
</dbReference>
<dbReference type="SUPFAM" id="SSF52799">
    <property type="entry name" value="(Phosphotyrosine protein) phosphatases II"/>
    <property type="match status" value="1"/>
</dbReference>
<dbReference type="STRING" id="164328.H3HE54"/>
<reference evidence="7" key="2">
    <citation type="submission" date="2015-06" db="UniProtKB">
        <authorList>
            <consortium name="EnsemblProtists"/>
        </authorList>
    </citation>
    <scope>IDENTIFICATION</scope>
    <source>
        <strain evidence="7">Pr102</strain>
    </source>
</reference>
<evidence type="ECO:0000256" key="5">
    <source>
        <dbReference type="SAM" id="MobiDB-lite"/>
    </source>
</evidence>
<accession>H3HE54</accession>
<feature type="compositionally biased region" description="Polar residues" evidence="5">
    <location>
        <begin position="1"/>
        <end position="10"/>
    </location>
</feature>
<dbReference type="VEuPathDB" id="FungiDB:KRP23_6377"/>
<dbReference type="InterPro" id="IPR030564">
    <property type="entry name" value="Myotubularin"/>
</dbReference>
<dbReference type="eggNOG" id="KOG4471">
    <property type="taxonomic scope" value="Eukaryota"/>
</dbReference>
<feature type="binding site" evidence="3">
    <location>
        <begin position="664"/>
        <end position="669"/>
    </location>
    <ligand>
        <name>substrate</name>
    </ligand>
</feature>
<evidence type="ECO:0000259" key="6">
    <source>
        <dbReference type="PROSITE" id="PS51339"/>
    </source>
</evidence>
<dbReference type="Pfam" id="PF06602">
    <property type="entry name" value="Myotub-related"/>
    <property type="match status" value="2"/>
</dbReference>
<dbReference type="EMBL" id="DS566104">
    <property type="status" value="NOT_ANNOTATED_CDS"/>
    <property type="molecule type" value="Genomic_DNA"/>
</dbReference>
<evidence type="ECO:0000256" key="2">
    <source>
        <dbReference type="PIRSR" id="PIRSR630564-1"/>
    </source>
</evidence>
<dbReference type="Proteomes" id="UP000005238">
    <property type="component" value="Unassembled WGS sequence"/>
</dbReference>
<protein>
    <recommendedName>
        <fullName evidence="6">Myotubularin phosphatase domain-containing protein</fullName>
    </recommendedName>
</protein>
<comment type="similarity">
    <text evidence="1">Belongs to the protein-tyrosine phosphatase family. Non-receptor class myotubularin subfamily.</text>
</comment>
<dbReference type="PANTHER" id="PTHR10807:SF128">
    <property type="entry name" value="PHOSPHATIDYLINOSITOL-3,5-BISPHOSPHATE 3-PHOSPHATASE"/>
    <property type="match status" value="1"/>
</dbReference>
<dbReference type="OMA" id="IDMLMTR"/>
<sequence length="872" mass="100480">MEEPSQTELSPPQDVEADGDDLLTDSGRNWSPDVLLELVKIWRRVFLAHPDWSRVQRMQTVYDAFKQTVDCSQRSRKAVDDKLYSMKQMYQFIAQVKDQFKQGGPDKAQSPSWFELTKEERRVVRTLHRVRIPNISLEVYNVFDSVLSPSAVASRRATLEGDGSNGNRALTPANSVSTTTNDDLQEATQEILDVKRNWSYDVTLQLARVWNSVHKENPALRGATLSLNVYNAFMAAVGGSNRSRKAVDDKMHSMREMYRFMKNYETKRMTSGEPKTPWFDLTKPERRAIRAANKIRVPNLAPDVYNEIDMLMTRMNQISPSETAIESASTPMPPVDLDDSLHNSSFVSPTYIATSNTRGNAALGQNGNGQPGQVTWPMDTQTAREFMEQMRLSMAQDREERRQQHVEQMSALREIAALLKQRREFSTDDMSEEDAQSRLIGETDVLAAITSEYLDENASKKDTAAATVCLGRVFMTTFRFQFVPDEHEYERVRRHLLDRGEDEIESFFLIPLGCISSVKKKNSIVEILTKDLRQLSFRFDVVEITKIYSVLTTYVFPDKIEFLFAFYHRLSENMLEKEPLLPCVLDWDVYDDRTEWERQGVFDNEKWRVSNCNENFRAIETYPERLVVPVGITDENSVFDVAQWGKWGHFMPIQSAEGLCLAHCHGWDRTSQIASLAQIFVDPYFRTWKGFQVLIEKEWLSFGHPFHLRHSHGEKADTQESPIFIQFFDSISQLVRIYPSYFEFNEGLLLLLADALHSCRFGTFLFDCKKHRLEANLENRTASLTEQTFVPKQVLNPPLTGLLKRVALWDAMFMRWSGQPLVQEPQMLPQGTVNALNVALTVKYREARLIQELEKRITDLEAKVKGRRGSRH</sequence>